<feature type="coiled-coil region" evidence="1">
    <location>
        <begin position="2054"/>
        <end position="2102"/>
    </location>
</feature>
<feature type="coiled-coil region" evidence="1">
    <location>
        <begin position="2352"/>
        <end position="2551"/>
    </location>
</feature>
<dbReference type="PRINTS" id="PR01217">
    <property type="entry name" value="PRICHEXTENSN"/>
</dbReference>
<feature type="coiled-coil region" evidence="1">
    <location>
        <begin position="663"/>
        <end position="767"/>
    </location>
</feature>
<feature type="compositionally biased region" description="Low complexity" evidence="2">
    <location>
        <begin position="14"/>
        <end position="31"/>
    </location>
</feature>
<feature type="region of interest" description="Disordered" evidence="2">
    <location>
        <begin position="14"/>
        <end position="316"/>
    </location>
</feature>
<keyword evidence="3" id="KW-0472">Membrane</keyword>
<feature type="coiled-coil region" evidence="1">
    <location>
        <begin position="1744"/>
        <end position="1771"/>
    </location>
</feature>
<keyword evidence="5" id="KW-1185">Reference proteome</keyword>
<dbReference type="Gene3D" id="1.10.287.1490">
    <property type="match status" value="1"/>
</dbReference>
<feature type="compositionally biased region" description="Basic and acidic residues" evidence="2">
    <location>
        <begin position="194"/>
        <end position="217"/>
    </location>
</feature>
<accession>A0AAV1CJT1</accession>
<feature type="compositionally biased region" description="Basic and acidic residues" evidence="2">
    <location>
        <begin position="257"/>
        <end position="287"/>
    </location>
</feature>
<gene>
    <name evidence="4" type="ORF">OLC1_LOCUS5902</name>
</gene>
<name>A0AAV1CJT1_OLDCO</name>
<keyword evidence="3" id="KW-0812">Transmembrane</keyword>
<feature type="compositionally biased region" description="Pro residues" evidence="2">
    <location>
        <begin position="32"/>
        <end position="114"/>
    </location>
</feature>
<evidence type="ECO:0000256" key="2">
    <source>
        <dbReference type="SAM" id="MobiDB-lite"/>
    </source>
</evidence>
<evidence type="ECO:0000313" key="5">
    <source>
        <dbReference type="Proteomes" id="UP001161247"/>
    </source>
</evidence>
<evidence type="ECO:0000313" key="4">
    <source>
        <dbReference type="EMBL" id="CAI9094812.1"/>
    </source>
</evidence>
<evidence type="ECO:0000256" key="3">
    <source>
        <dbReference type="SAM" id="Phobius"/>
    </source>
</evidence>
<dbReference type="PANTHER" id="PTHR43939">
    <property type="entry name" value="COILED-COIL DOMAIN-CONTAINING PROTEIN 158"/>
    <property type="match status" value="1"/>
</dbReference>
<feature type="coiled-coil region" evidence="1">
    <location>
        <begin position="1860"/>
        <end position="1985"/>
    </location>
</feature>
<feature type="transmembrane region" description="Helical" evidence="3">
    <location>
        <begin position="2773"/>
        <end position="2792"/>
    </location>
</feature>
<dbReference type="EMBL" id="OX459119">
    <property type="protein sequence ID" value="CAI9094812.1"/>
    <property type="molecule type" value="Genomic_DNA"/>
</dbReference>
<reference evidence="4" key="1">
    <citation type="submission" date="2023-03" db="EMBL/GenBank/DDBJ databases">
        <authorList>
            <person name="Julca I."/>
        </authorList>
    </citation>
    <scope>NUCLEOTIDE SEQUENCE</scope>
</reference>
<evidence type="ECO:0000256" key="1">
    <source>
        <dbReference type="SAM" id="Coils"/>
    </source>
</evidence>
<dbReference type="Proteomes" id="UP001161247">
    <property type="component" value="Chromosome 2"/>
</dbReference>
<feature type="coiled-coil region" evidence="1">
    <location>
        <begin position="817"/>
        <end position="851"/>
    </location>
</feature>
<feature type="coiled-coil region" evidence="1">
    <location>
        <begin position="565"/>
        <end position="634"/>
    </location>
</feature>
<feature type="coiled-coil region" evidence="1">
    <location>
        <begin position="1416"/>
        <end position="1512"/>
    </location>
</feature>
<keyword evidence="3" id="KW-1133">Transmembrane helix</keyword>
<keyword evidence="1" id="KW-0175">Coiled coil</keyword>
<organism evidence="4 5">
    <name type="scientific">Oldenlandia corymbosa var. corymbosa</name>
    <dbReference type="NCBI Taxonomy" id="529605"/>
    <lineage>
        <taxon>Eukaryota</taxon>
        <taxon>Viridiplantae</taxon>
        <taxon>Streptophyta</taxon>
        <taxon>Embryophyta</taxon>
        <taxon>Tracheophyta</taxon>
        <taxon>Spermatophyta</taxon>
        <taxon>Magnoliopsida</taxon>
        <taxon>eudicotyledons</taxon>
        <taxon>Gunneridae</taxon>
        <taxon>Pentapetalae</taxon>
        <taxon>asterids</taxon>
        <taxon>lamiids</taxon>
        <taxon>Gentianales</taxon>
        <taxon>Rubiaceae</taxon>
        <taxon>Rubioideae</taxon>
        <taxon>Spermacoceae</taxon>
        <taxon>Hedyotis-Oldenlandia complex</taxon>
        <taxon>Oldenlandia</taxon>
    </lineage>
</organism>
<proteinExistence type="predicted"/>
<protein>
    <submittedName>
        <fullName evidence="4">OLC1v1030613C1</fullName>
    </submittedName>
</protein>
<dbReference type="PANTHER" id="PTHR43939:SF50">
    <property type="entry name" value="NUCLEOPORIN"/>
    <property type="match status" value="1"/>
</dbReference>
<feature type="compositionally biased region" description="Polar residues" evidence="2">
    <location>
        <begin position="238"/>
        <end position="256"/>
    </location>
</feature>
<sequence length="2793" mass="312071">MICCKHYLDWSPVAAVPTPSTTVSPPAVSTSTPPPTTSSSPPPHPAIPPTTSSPPPSTNPQTSSPPPPSTDLPVNSPPPPPPSDPPISSPPPPPAAKPPEISPPPPSTKPPVASPPHQHQARLRILLHCRSVSMDKNNNKNNRTDLLAAGRKKLQQFRQKKDGKGGKSSSKSGHDGGKGSKVGSDAAAATSKNVLDKEVSISVDRDAVDSSELHPVKDLSLSSDKAATGGDLSKDSNVELTSAPTEENLGVDNSRSCSEHDHDVEVPVSLEGRDATDVHKDVEHGDSVDVDLSSQGDRFREQQEAGGSGSEQIDGMSDIQIEKRVSDVGTMMEDKEVETEGVCNNQSAEVSSSSMIADVEKAPERHVTSEPLQAAEELYVASAGQQGDQIHDVYFPSSEDARAEKGCEKDDVESSLVYEIEDIPKSLGNNMLKLPFGPNPSSISLAQLAEMIKGLEKDEFRFVCCLRESPAENLRGSSCLNPPEVSILENIKEQLYLTSLAKDANELQLYDQLGMEMQMHSQIQKLVDELSMISASFSDAQGKNEILSKELAECRSELQELSFGKEVLQKQLQNSKAELEEFKVKVDDLENELKMSREELAQTSSELADGRNSLSDLQVQNESLNSRIALLMEEKMAIVKNGECLLQENEKMSTELANCKALTASAQSEHVNLTENLASLEEENRNLVEEKERLVQENGKLSLDLTDRNAMVQALQAEISELSEIIVVAKEDNKKLADAQVNFPLVNEKLALELANSQISLETLQAEMSSLHGIVSSLTNERNKLADEKQYLLSQNENGSHELVESKSVLAGSQADLTKATGQLQQASSAIEQLIQENVLLKTNLELHIAEISNCEGALNAVKQFGGLKVADIDSSSRVSSTDDSETASLRTQKTLGTDDAVQFGKLVKDDFDDPFGFESWKMQLNEGSNVLQEIDNAVDDMQSLSASLCRSSSKQAAPGVSKLIQAFETKSHTDDSEITKLNQSENPPSEDPYILAKKQIKKLQLVFKEIFLQAINACAFLEGERKNRLATEVLNAELKDFCSFWENHGNNLEAENIELVFLCEALKQHVCESEVNLKELVVSYNNLQKKDSSLNAENNQLAVKLRNFDDTIAELHTHLDEIRRHSKQMVFSISDSVENLEKEVGDVGLTLEGDWKTFSTETIQEVRKLNSSIQTISSVTLSANEGNAHRISSVITASIDFATQVIDSLQRQLWTTLSDHHSLFSKYTEMHKNFHDLQGNNGILVDVLGKTYMKTVGTESLVENDKLLDPLDPGVLHALLEKLPELLDERLQLLSDNDILKSDMKNLVRDNDELRKRCLHLDAIMKMFNTISEELILDSVKINPIDPLPGLEAFVSILTQKLNETAEQHKLSKENLVMKEVQFSALHGELDHLSLLLVQYENENLVLKESWRTSIKDVSALQAELLEKVSELEQSELRVSSLREKLGIAVSKGKGLIVQRDSLKQSLTETSSQLEKCSQELQLKDGRIYELEAKLKTYSEAGERMEALKSELAYIRNSATALRESFLLKDSVLQRIEEILEDLELPENFHSSDIIDKVHWLAKSITGNTSVVDWDQKSSVGGSYSESGFAVADGWKEETQPNQDLTDDLKRKFEELQGKFYGLAEHNDMLEQSLIERNQLVQRWEEILGKIEVPSQLSSLEPENKIQWLGRALSDTQSHCSSLQQRIDYLDSLSGSLTGDLEESKVRISELESAYHSVIVEKEVLLKKLETLNNDFGEFSKKASFLETENENLLKEKISLRKELDQKLVDEEHAQYHDGKITRLHGLIREVLQESVADVPDFASDSVENLEHLVENLIEKYQALLAVEQVDPVDLHQDKNARLPLSEEKTKDSGDGEDILALNKRLEDAIAEINYLKEERDNYFNSNVSFVREIEALDAKKLELQELLNHEEQKSASLREKLNIAVKKGKSLVQQRDNMKQVIDEANAEVDRLKSAATLRENAIVDYEQKVENLTMSLERLKVTEGECAYLRDSLSDTERRLEEKEHSLALIIDCFKDFQVDLGSGNPFETLQAFGKSYQNLLVALECSEQESRKSKRAAELLLAELNEVQERNDALQEELVNVGNELSELSREKELFEAEKSEALLHLEKLSADRLEERDHLLSEVLTLRSSVHQLQMEISAIDSSLADVLFEDLEILRNLNACLQACLETTNDSITSTMPAAGVFSALNNPKLENKMFMTEVGSLKDRLQRHYSSRHEEASHIYETLRTVFTEVVSLKESLGPKDNELVVLKSVVNDKDSELLLMQRNVALLYEACNISIGEIENFNSRKSEIHFPDELPHRHLNAQTIVWKDASMPETGRLLEENVINVRDRLLSMLRDLFSKQNAILEDGQKEMKALILNLQKELHEKDIQRERICSEFADQIKEAKAEAMAHLQDLRSARTQANDLQVQLSVNQEEHAKLGRRIKELEDQEAMCVELTRRVSSLSDALAAKDQEIEALMQALDEEESQMEGLSNKILELEKELQKKNQDLEKVDASRGKALKKLSVTVSKFDELHNLSETLLSEVENLQSQLQDRDQEISFLRQEVTRCTNETLSATQMSNKRHTDEVLEVLTLLDGLVSQFQVPDMSPVDVEANQVKNYEVKLQKKISFILSELEKLQAAVQDRDLLLGVERNRVEGLMQKELTLENLLLEKESQLAILRRLAESGQETSSSSEIMEVDPLINKRAAPGTVAPQVRGGRKINSDHVAIAIDRDPPSPMEDDDDDKAHGFKSLTTSAFVPRFTRPVSDVVDGLWMSCDRTLMRQPTLRLGVIIYWAIIHTLLAAIVV</sequence>